<evidence type="ECO:0000313" key="3">
    <source>
        <dbReference type="Proteomes" id="UP000234420"/>
    </source>
</evidence>
<dbReference type="EMBL" id="NPIB01000054">
    <property type="protein sequence ID" value="PLC55974.1"/>
    <property type="molecule type" value="Genomic_DNA"/>
</dbReference>
<dbReference type="Proteomes" id="UP000234420">
    <property type="component" value="Unassembled WGS sequence"/>
</dbReference>
<evidence type="ECO:0000313" key="2">
    <source>
        <dbReference type="EMBL" id="PLC55974.1"/>
    </source>
</evidence>
<reference evidence="2 3" key="1">
    <citation type="journal article" date="2018" name="Syst. Appl. Microbiol.">
        <title>Photobacterium carnosum sp. nov., isolated from spoiled modified atmosphere packaged poultry meat.</title>
        <authorList>
            <person name="Hilgarth M."/>
            <person name="Fuertes S."/>
            <person name="Ehrmann M."/>
            <person name="Vogel R.F."/>
        </authorList>
    </citation>
    <scope>NUCLEOTIDE SEQUENCE [LARGE SCALE GENOMIC DNA]</scope>
    <source>
        <strain evidence="2 3">TMW 2.2021</strain>
    </source>
</reference>
<protein>
    <submittedName>
        <fullName evidence="2">Uncharacterized protein</fullName>
    </submittedName>
</protein>
<name>A0A2N4ULT3_9GAMM</name>
<gene>
    <name evidence="2" type="ORF">CIK00_20890</name>
</gene>
<feature type="region of interest" description="Disordered" evidence="1">
    <location>
        <begin position="49"/>
        <end position="71"/>
    </location>
</feature>
<comment type="caution">
    <text evidence="2">The sequence shown here is derived from an EMBL/GenBank/DDBJ whole genome shotgun (WGS) entry which is preliminary data.</text>
</comment>
<accession>A0A2N4ULT3</accession>
<dbReference type="AlphaFoldDB" id="A0A2N4ULT3"/>
<evidence type="ECO:0000256" key="1">
    <source>
        <dbReference type="SAM" id="MobiDB-lite"/>
    </source>
</evidence>
<proteinExistence type="predicted"/>
<organism evidence="2 3">
    <name type="scientific">Photobacterium carnosum</name>
    <dbReference type="NCBI Taxonomy" id="2023717"/>
    <lineage>
        <taxon>Bacteria</taxon>
        <taxon>Pseudomonadati</taxon>
        <taxon>Pseudomonadota</taxon>
        <taxon>Gammaproteobacteria</taxon>
        <taxon>Vibrionales</taxon>
        <taxon>Vibrionaceae</taxon>
        <taxon>Photobacterium</taxon>
    </lineage>
</organism>
<sequence length="83" mass="9272">MIRGGDMSCNHSDLESVMERVESYQGGGQRHICAGCAYLLGQKHRANGTKFDPSKVDDLPESQAQPQRHRNAYDAYRIGFDSI</sequence>
<keyword evidence="3" id="KW-1185">Reference proteome</keyword>